<dbReference type="OrthoDB" id="264917at2759"/>
<accession>A0A9P6CJA0</accession>
<comment type="caution">
    <text evidence="9">The sequence shown here is derived from an EMBL/GenBank/DDBJ whole genome shotgun (WGS) entry which is preliminary data.</text>
</comment>
<reference evidence="9" key="1">
    <citation type="submission" date="2020-11" db="EMBL/GenBank/DDBJ databases">
        <authorList>
            <consortium name="DOE Joint Genome Institute"/>
            <person name="Ahrendt S."/>
            <person name="Riley R."/>
            <person name="Andreopoulos W."/>
            <person name="Labutti K."/>
            <person name="Pangilinan J."/>
            <person name="Ruiz-Duenas F.J."/>
            <person name="Barrasa J.M."/>
            <person name="Sanchez-Garcia M."/>
            <person name="Camarero S."/>
            <person name="Miyauchi S."/>
            <person name="Serrano A."/>
            <person name="Linde D."/>
            <person name="Babiker R."/>
            <person name="Drula E."/>
            <person name="Ayuso-Fernandez I."/>
            <person name="Pacheco R."/>
            <person name="Padilla G."/>
            <person name="Ferreira P."/>
            <person name="Barriuso J."/>
            <person name="Kellner H."/>
            <person name="Castanera R."/>
            <person name="Alfaro M."/>
            <person name="Ramirez L."/>
            <person name="Pisabarro A.G."/>
            <person name="Kuo A."/>
            <person name="Tritt A."/>
            <person name="Lipzen A."/>
            <person name="He G."/>
            <person name="Yan M."/>
            <person name="Ng V."/>
            <person name="Cullen D."/>
            <person name="Martin F."/>
            <person name="Rosso M.-N."/>
            <person name="Henrissat B."/>
            <person name="Hibbett D."/>
            <person name="Martinez A.T."/>
            <person name="Grigoriev I.V."/>
        </authorList>
    </citation>
    <scope>NUCLEOTIDE SEQUENCE</scope>
    <source>
        <strain evidence="9">CBS 247.69</strain>
    </source>
</reference>
<feature type="compositionally biased region" description="Low complexity" evidence="5">
    <location>
        <begin position="134"/>
        <end position="143"/>
    </location>
</feature>
<dbReference type="InterPro" id="IPR017907">
    <property type="entry name" value="Znf_RING_CS"/>
</dbReference>
<sequence length="604" mass="67614">MLSALDQVLRCPVCAVPLNAPTTLHCGHSVCAQHLLTLSSPCPCPVPACAPVPATPPNIPSTSTVAYFAPPPDARPLSTPQIPSRVDVTISKVIDLIARTYPDPPSHPDPLDVADHDDGDDHDRAARPGPPSLGPSASSSTLSHRSRPRSASTTPERPRKRRRRIPPPQSAHDSSSDTPLHHSDDNDNSDDSDLLAHLRLQSLRQRSTPRDQPLLPDDVIHARFEKDLLSELTCEICFTLFYQPVTTPCQHTFCAKCLHRSLDHSPSCPLCRQDLPRFSYFHEHPENKVVLSLLLQAFPTIYQERGDAIEAEERDARLNTPIFICQLSFPGVPTLLHFFEPRYRLMLRRCLESPIPRFGMVMPARPGGASPQMEYGTMLEIRSVQMLPDGRSMVETWGSHRFRLLESGTHDGYMVGRIERCRPGVVRIDDFPEDPTEQDEQQQQQQQLITTLTSDSSVPDSDATPPSLPPPPPPPPSTSEPSRPIPPARHPTNAELMDRCRSFLDHLQRGTAPWVVQRLSSTYGSMPTDASSFSFWVALVLPIDEHEKAKLLPIRSPRLRLLLVVHWIEQLNNNWYRGRGFLVWIILLIGFFFYPFAFGGVWGV</sequence>
<dbReference type="CDD" id="cd16514">
    <property type="entry name" value="RING-HC_LONFs_rpt2"/>
    <property type="match status" value="1"/>
</dbReference>
<dbReference type="Pfam" id="PF02190">
    <property type="entry name" value="LON_substr_bdg"/>
    <property type="match status" value="1"/>
</dbReference>
<dbReference type="InterPro" id="IPR046336">
    <property type="entry name" value="Lon_prtase_N_sf"/>
</dbReference>
<dbReference type="PANTHER" id="PTHR23327:SF42">
    <property type="entry name" value="LON PEPTIDASE N-TERMINAL DOMAIN AND RING FINGER PROTEIN C14F5.10C"/>
    <property type="match status" value="1"/>
</dbReference>
<dbReference type="Gene3D" id="1.20.58.1480">
    <property type="match status" value="1"/>
</dbReference>
<keyword evidence="6" id="KW-0472">Membrane</keyword>
<evidence type="ECO:0000256" key="1">
    <source>
        <dbReference type="ARBA" id="ARBA00022723"/>
    </source>
</evidence>
<evidence type="ECO:0000313" key="9">
    <source>
        <dbReference type="EMBL" id="KAF9462669.1"/>
    </source>
</evidence>
<feature type="compositionally biased region" description="Polar residues" evidence="5">
    <location>
        <begin position="448"/>
        <end position="459"/>
    </location>
</feature>
<dbReference type="Gene3D" id="2.30.130.40">
    <property type="entry name" value="LON domain-like"/>
    <property type="match status" value="1"/>
</dbReference>
<dbReference type="SMART" id="SM00184">
    <property type="entry name" value="RING"/>
    <property type="match status" value="1"/>
</dbReference>
<dbReference type="PROSITE" id="PS51787">
    <property type="entry name" value="LON_N"/>
    <property type="match status" value="1"/>
</dbReference>
<feature type="compositionally biased region" description="Pro residues" evidence="5">
    <location>
        <begin position="466"/>
        <end position="489"/>
    </location>
</feature>
<proteinExistence type="predicted"/>
<feature type="compositionally biased region" description="Acidic residues" evidence="5">
    <location>
        <begin position="431"/>
        <end position="440"/>
    </location>
</feature>
<protein>
    <submittedName>
        <fullName evidence="9">PUA-like domain-containing protein</fullName>
    </submittedName>
</protein>
<feature type="region of interest" description="Disordered" evidence="5">
    <location>
        <begin position="99"/>
        <end position="192"/>
    </location>
</feature>
<dbReference type="InterPro" id="IPR015947">
    <property type="entry name" value="PUA-like_sf"/>
</dbReference>
<evidence type="ECO:0000259" key="8">
    <source>
        <dbReference type="PROSITE" id="PS51787"/>
    </source>
</evidence>
<keyword evidence="6" id="KW-1133">Transmembrane helix</keyword>
<feature type="domain" description="Lon N-terminal" evidence="8">
    <location>
        <begin position="307"/>
        <end position="572"/>
    </location>
</feature>
<dbReference type="GO" id="GO:0061630">
    <property type="term" value="F:ubiquitin protein ligase activity"/>
    <property type="evidence" value="ECO:0007669"/>
    <property type="project" value="TreeGrafter"/>
</dbReference>
<dbReference type="Pfam" id="PF13923">
    <property type="entry name" value="zf-C3HC4_2"/>
    <property type="match status" value="1"/>
</dbReference>
<keyword evidence="6" id="KW-0812">Transmembrane</keyword>
<evidence type="ECO:0000256" key="4">
    <source>
        <dbReference type="PROSITE-ProRule" id="PRU00175"/>
    </source>
</evidence>
<evidence type="ECO:0000259" key="7">
    <source>
        <dbReference type="PROSITE" id="PS50089"/>
    </source>
</evidence>
<dbReference type="GO" id="GO:0008270">
    <property type="term" value="F:zinc ion binding"/>
    <property type="evidence" value="ECO:0007669"/>
    <property type="project" value="UniProtKB-KW"/>
</dbReference>
<feature type="transmembrane region" description="Helical" evidence="6">
    <location>
        <begin position="581"/>
        <end position="602"/>
    </location>
</feature>
<dbReference type="Proteomes" id="UP000807353">
    <property type="component" value="Unassembled WGS sequence"/>
</dbReference>
<feature type="compositionally biased region" description="Basic and acidic residues" evidence="5">
    <location>
        <begin position="109"/>
        <end position="126"/>
    </location>
</feature>
<gene>
    <name evidence="9" type="ORF">BDZ94DRAFT_1165389</name>
</gene>
<feature type="domain" description="RING-type" evidence="7">
    <location>
        <begin position="234"/>
        <end position="272"/>
    </location>
</feature>
<keyword evidence="1" id="KW-0479">Metal-binding</keyword>
<keyword evidence="2 4" id="KW-0863">Zinc-finger</keyword>
<dbReference type="PROSITE" id="PS00518">
    <property type="entry name" value="ZF_RING_1"/>
    <property type="match status" value="1"/>
</dbReference>
<dbReference type="EMBL" id="MU150270">
    <property type="protein sequence ID" value="KAF9462669.1"/>
    <property type="molecule type" value="Genomic_DNA"/>
</dbReference>
<feature type="region of interest" description="Disordered" evidence="5">
    <location>
        <begin position="427"/>
        <end position="492"/>
    </location>
</feature>
<evidence type="ECO:0000256" key="5">
    <source>
        <dbReference type="SAM" id="MobiDB-lite"/>
    </source>
</evidence>
<dbReference type="InterPro" id="IPR013083">
    <property type="entry name" value="Znf_RING/FYVE/PHD"/>
</dbReference>
<dbReference type="PANTHER" id="PTHR23327">
    <property type="entry name" value="RING FINGER PROTEIN 127"/>
    <property type="match status" value="1"/>
</dbReference>
<evidence type="ECO:0000313" key="10">
    <source>
        <dbReference type="Proteomes" id="UP000807353"/>
    </source>
</evidence>
<dbReference type="InterPro" id="IPR003111">
    <property type="entry name" value="Lon_prtase_N"/>
</dbReference>
<dbReference type="InterPro" id="IPR001841">
    <property type="entry name" value="Znf_RING"/>
</dbReference>
<dbReference type="PROSITE" id="PS50089">
    <property type="entry name" value="ZF_RING_2"/>
    <property type="match status" value="1"/>
</dbReference>
<dbReference type="SMART" id="SM00464">
    <property type="entry name" value="LON"/>
    <property type="match status" value="1"/>
</dbReference>
<evidence type="ECO:0000256" key="2">
    <source>
        <dbReference type="ARBA" id="ARBA00022771"/>
    </source>
</evidence>
<keyword evidence="10" id="KW-1185">Reference proteome</keyword>
<organism evidence="9 10">
    <name type="scientific">Collybia nuda</name>
    <dbReference type="NCBI Taxonomy" id="64659"/>
    <lineage>
        <taxon>Eukaryota</taxon>
        <taxon>Fungi</taxon>
        <taxon>Dikarya</taxon>
        <taxon>Basidiomycota</taxon>
        <taxon>Agaricomycotina</taxon>
        <taxon>Agaricomycetes</taxon>
        <taxon>Agaricomycetidae</taxon>
        <taxon>Agaricales</taxon>
        <taxon>Tricholomatineae</taxon>
        <taxon>Clitocybaceae</taxon>
        <taxon>Collybia</taxon>
    </lineage>
</organism>
<keyword evidence="3" id="KW-0862">Zinc</keyword>
<evidence type="ECO:0000256" key="6">
    <source>
        <dbReference type="SAM" id="Phobius"/>
    </source>
</evidence>
<dbReference type="AlphaFoldDB" id="A0A9P6CJA0"/>
<evidence type="ECO:0000256" key="3">
    <source>
        <dbReference type="ARBA" id="ARBA00022833"/>
    </source>
</evidence>
<name>A0A9P6CJA0_9AGAR</name>
<dbReference type="SUPFAM" id="SSF88697">
    <property type="entry name" value="PUA domain-like"/>
    <property type="match status" value="1"/>
</dbReference>
<dbReference type="SUPFAM" id="SSF57850">
    <property type="entry name" value="RING/U-box"/>
    <property type="match status" value="1"/>
</dbReference>
<dbReference type="Gene3D" id="3.30.40.10">
    <property type="entry name" value="Zinc/RING finger domain, C3HC4 (zinc finger)"/>
    <property type="match status" value="1"/>
</dbReference>